<name>A0ABW2PYV5_9BACL</name>
<dbReference type="InterPro" id="IPR036527">
    <property type="entry name" value="SCP2_sterol-bd_dom_sf"/>
</dbReference>
<evidence type="ECO:0000259" key="1">
    <source>
        <dbReference type="Pfam" id="PF02036"/>
    </source>
</evidence>
<dbReference type="Proteomes" id="UP001596505">
    <property type="component" value="Unassembled WGS sequence"/>
</dbReference>
<feature type="domain" description="SCP2" evidence="1">
    <location>
        <begin position="27"/>
        <end position="93"/>
    </location>
</feature>
<accession>A0ABW2PYV5</accession>
<keyword evidence="3" id="KW-1185">Reference proteome</keyword>
<dbReference type="Pfam" id="PF02036">
    <property type="entry name" value="SCP2"/>
    <property type="match status" value="1"/>
</dbReference>
<comment type="caution">
    <text evidence="2">The sequence shown here is derived from an EMBL/GenBank/DDBJ whole genome shotgun (WGS) entry which is preliminary data.</text>
</comment>
<gene>
    <name evidence="2" type="ORF">ACFQRG_15360</name>
</gene>
<dbReference type="Gene3D" id="3.30.1050.10">
    <property type="entry name" value="SCP2 sterol-binding domain"/>
    <property type="match status" value="1"/>
</dbReference>
<dbReference type="EMBL" id="JBHTCO010000020">
    <property type="protein sequence ID" value="MFC7394334.1"/>
    <property type="molecule type" value="Genomic_DNA"/>
</dbReference>
<protein>
    <submittedName>
        <fullName evidence="2">SCP2 sterol-binding domain-containing protein</fullName>
    </submittedName>
</protein>
<proteinExistence type="predicted"/>
<sequence>MMLKETSENFVQTLLQKPVLQPLYKNRSFILQLDDKKETVWISFCNGECELLDEHPDNIDVYVSGEENQIVALINGSERLMVLEKEGRLRIDGLERHLLVLESLFLLTGDASRSLHY</sequence>
<dbReference type="RefSeq" id="WP_380967585.1">
    <property type="nucleotide sequence ID" value="NZ_JBHTCO010000020.1"/>
</dbReference>
<organism evidence="2 3">
    <name type="scientific">Scopulibacillus cellulosilyticus</name>
    <dbReference type="NCBI Taxonomy" id="2665665"/>
    <lineage>
        <taxon>Bacteria</taxon>
        <taxon>Bacillati</taxon>
        <taxon>Bacillota</taxon>
        <taxon>Bacilli</taxon>
        <taxon>Bacillales</taxon>
        <taxon>Sporolactobacillaceae</taxon>
        <taxon>Scopulibacillus</taxon>
    </lineage>
</organism>
<dbReference type="InterPro" id="IPR003033">
    <property type="entry name" value="SCP2_sterol-bd_dom"/>
</dbReference>
<dbReference type="SUPFAM" id="SSF55718">
    <property type="entry name" value="SCP-like"/>
    <property type="match status" value="1"/>
</dbReference>
<reference evidence="3" key="1">
    <citation type="journal article" date="2019" name="Int. J. Syst. Evol. Microbiol.">
        <title>The Global Catalogue of Microorganisms (GCM) 10K type strain sequencing project: providing services to taxonomists for standard genome sequencing and annotation.</title>
        <authorList>
            <consortium name="The Broad Institute Genomics Platform"/>
            <consortium name="The Broad Institute Genome Sequencing Center for Infectious Disease"/>
            <person name="Wu L."/>
            <person name="Ma J."/>
        </authorList>
    </citation>
    <scope>NUCLEOTIDE SEQUENCE [LARGE SCALE GENOMIC DNA]</scope>
    <source>
        <strain evidence="3">CGMCC 1.16305</strain>
    </source>
</reference>
<evidence type="ECO:0000313" key="2">
    <source>
        <dbReference type="EMBL" id="MFC7394334.1"/>
    </source>
</evidence>
<evidence type="ECO:0000313" key="3">
    <source>
        <dbReference type="Proteomes" id="UP001596505"/>
    </source>
</evidence>